<dbReference type="SMART" id="SM00132">
    <property type="entry name" value="LIM"/>
    <property type="match status" value="2"/>
</dbReference>
<dbReference type="GO" id="GO:0046872">
    <property type="term" value="F:metal ion binding"/>
    <property type="evidence" value="ECO:0007669"/>
    <property type="project" value="UniProtKB-KW"/>
</dbReference>
<evidence type="ECO:0000259" key="9">
    <source>
        <dbReference type="PROSITE" id="PS50023"/>
    </source>
</evidence>
<accession>A0A6A4QDJ4</accession>
<keyword evidence="5 8" id="KW-0440">LIM domain</keyword>
<dbReference type="PANTHER" id="PTHR24206">
    <property type="entry name" value="OS06G0237300 PROTEIN"/>
    <property type="match status" value="1"/>
</dbReference>
<gene>
    <name evidence="10" type="ORF">Lalb_Chr06g0165071</name>
</gene>
<evidence type="ECO:0000256" key="5">
    <source>
        <dbReference type="ARBA" id="ARBA00023038"/>
    </source>
</evidence>
<evidence type="ECO:0000256" key="6">
    <source>
        <dbReference type="ARBA" id="ARBA00023203"/>
    </source>
</evidence>
<dbReference type="GO" id="GO:0051015">
    <property type="term" value="F:actin filament binding"/>
    <property type="evidence" value="ECO:0007669"/>
    <property type="project" value="UniProtKB-ARBA"/>
</dbReference>
<evidence type="ECO:0000256" key="3">
    <source>
        <dbReference type="ARBA" id="ARBA00022723"/>
    </source>
</evidence>
<evidence type="ECO:0000256" key="7">
    <source>
        <dbReference type="ARBA" id="ARBA00023212"/>
    </source>
</evidence>
<keyword evidence="4 8" id="KW-0862">Zinc</keyword>
<dbReference type="GO" id="GO:0005856">
    <property type="term" value="C:cytoskeleton"/>
    <property type="evidence" value="ECO:0007669"/>
    <property type="project" value="UniProtKB-SubCell"/>
</dbReference>
<dbReference type="PROSITE" id="PS00478">
    <property type="entry name" value="LIM_DOMAIN_1"/>
    <property type="match status" value="1"/>
</dbReference>
<reference evidence="11" key="1">
    <citation type="journal article" date="2020" name="Nat. Commun.">
        <title>Genome sequence of the cluster root forming white lupin.</title>
        <authorList>
            <person name="Hufnagel B."/>
            <person name="Marques A."/>
            <person name="Soriano A."/>
            <person name="Marques L."/>
            <person name="Divol F."/>
            <person name="Doumas P."/>
            <person name="Sallet E."/>
            <person name="Mancinotti D."/>
            <person name="Carrere S."/>
            <person name="Marande W."/>
            <person name="Arribat S."/>
            <person name="Keller J."/>
            <person name="Huneau C."/>
            <person name="Blein T."/>
            <person name="Aime D."/>
            <person name="Laguerre M."/>
            <person name="Taylor J."/>
            <person name="Schubert V."/>
            <person name="Nelson M."/>
            <person name="Geu-Flores F."/>
            <person name="Crespi M."/>
            <person name="Gallardo-Guerrero K."/>
            <person name="Delaux P.-M."/>
            <person name="Salse J."/>
            <person name="Berges H."/>
            <person name="Guyot R."/>
            <person name="Gouzy J."/>
            <person name="Peret B."/>
        </authorList>
    </citation>
    <scope>NUCLEOTIDE SEQUENCE [LARGE SCALE GENOMIC DNA]</scope>
    <source>
        <strain evidence="11">cv. Amiga</strain>
    </source>
</reference>
<dbReference type="CDD" id="cd09440">
    <property type="entry name" value="LIM1_SF3"/>
    <property type="match status" value="1"/>
</dbReference>
<keyword evidence="3 8" id="KW-0479">Metal-binding</keyword>
<feature type="domain" description="LIM zinc-binding" evidence="9">
    <location>
        <begin position="108"/>
        <end position="168"/>
    </location>
</feature>
<comment type="subunit">
    <text evidence="2">Interacts with F-actin.</text>
</comment>
<proteinExistence type="predicted"/>
<evidence type="ECO:0000256" key="1">
    <source>
        <dbReference type="ARBA" id="ARBA00004245"/>
    </source>
</evidence>
<dbReference type="SUPFAM" id="SSF57716">
    <property type="entry name" value="Glucocorticoid receptor-like (DNA-binding domain)"/>
    <property type="match status" value="4"/>
</dbReference>
<dbReference type="PROSITE" id="PS50023">
    <property type="entry name" value="LIM_DOMAIN_2"/>
    <property type="match status" value="2"/>
</dbReference>
<dbReference type="Proteomes" id="UP000447434">
    <property type="component" value="Chromosome 6"/>
</dbReference>
<comment type="caution">
    <text evidence="10">The sequence shown here is derived from an EMBL/GenBank/DDBJ whole genome shotgun (WGS) entry which is preliminary data.</text>
</comment>
<dbReference type="Gene3D" id="2.10.110.10">
    <property type="entry name" value="Cysteine Rich Protein"/>
    <property type="match status" value="2"/>
</dbReference>
<dbReference type="EMBL" id="WOCE01000006">
    <property type="protein sequence ID" value="KAE9611683.1"/>
    <property type="molecule type" value="Genomic_DNA"/>
</dbReference>
<protein>
    <submittedName>
        <fullName evidence="10">Putative transcription factor interactor and regulator LIM family</fullName>
    </submittedName>
</protein>
<evidence type="ECO:0000256" key="2">
    <source>
        <dbReference type="ARBA" id="ARBA00011385"/>
    </source>
</evidence>
<evidence type="ECO:0000256" key="8">
    <source>
        <dbReference type="PROSITE-ProRule" id="PRU00125"/>
    </source>
</evidence>
<dbReference type="AlphaFoldDB" id="A0A6A4QDJ4"/>
<dbReference type="FunFam" id="2.10.110.10:FF:000002">
    <property type="entry name" value="LIM domain and actin-binding 1"/>
    <property type="match status" value="2"/>
</dbReference>
<sequence length="195" mass="21939">MASFGGTTQKCMACDKTVYLVDKLTADGRIYHKACFRCHHCRNTLKLSNYCSFEGVLYCRPHYDQLYKRTGSLDKSFEGTPKILKQEKPASGNENAKVMANVFLGTRDKCSGCKKTVYPTERVTVNGTPYHKGCFKCTYGGCTINSANFVTHEGKLYCKHHHIQLFKEKGNYSQLENEVEKNSMTENVTAMGIVA</sequence>
<evidence type="ECO:0000256" key="4">
    <source>
        <dbReference type="ARBA" id="ARBA00022833"/>
    </source>
</evidence>
<comment type="subcellular location">
    <subcellularLocation>
        <location evidence="1">Cytoplasm</location>
        <location evidence="1">Cytoskeleton</location>
    </subcellularLocation>
</comment>
<keyword evidence="11" id="KW-1185">Reference proteome</keyword>
<dbReference type="InterPro" id="IPR001781">
    <property type="entry name" value="Znf_LIM"/>
</dbReference>
<dbReference type="OrthoDB" id="6129702at2759"/>
<name>A0A6A4QDJ4_LUPAL</name>
<dbReference type="GO" id="GO:0051017">
    <property type="term" value="P:actin filament bundle assembly"/>
    <property type="evidence" value="ECO:0007669"/>
    <property type="project" value="UniProtKB-ARBA"/>
</dbReference>
<feature type="domain" description="LIM zinc-binding" evidence="9">
    <location>
        <begin position="9"/>
        <end position="69"/>
    </location>
</feature>
<keyword evidence="7" id="KW-0963">Cytoplasm</keyword>
<organism evidence="10 11">
    <name type="scientific">Lupinus albus</name>
    <name type="common">White lupine</name>
    <name type="synonym">Lupinus termis</name>
    <dbReference type="NCBI Taxonomy" id="3870"/>
    <lineage>
        <taxon>Eukaryota</taxon>
        <taxon>Viridiplantae</taxon>
        <taxon>Streptophyta</taxon>
        <taxon>Embryophyta</taxon>
        <taxon>Tracheophyta</taxon>
        <taxon>Spermatophyta</taxon>
        <taxon>Magnoliopsida</taxon>
        <taxon>eudicotyledons</taxon>
        <taxon>Gunneridae</taxon>
        <taxon>Pentapetalae</taxon>
        <taxon>rosids</taxon>
        <taxon>fabids</taxon>
        <taxon>Fabales</taxon>
        <taxon>Fabaceae</taxon>
        <taxon>Papilionoideae</taxon>
        <taxon>50 kb inversion clade</taxon>
        <taxon>genistoids sensu lato</taxon>
        <taxon>core genistoids</taxon>
        <taxon>Genisteae</taxon>
        <taxon>Lupinus</taxon>
    </lineage>
</organism>
<evidence type="ECO:0000313" key="11">
    <source>
        <dbReference type="Proteomes" id="UP000447434"/>
    </source>
</evidence>
<evidence type="ECO:0000313" key="10">
    <source>
        <dbReference type="EMBL" id="KAE9611683.1"/>
    </source>
</evidence>
<dbReference type="Pfam" id="PF00412">
    <property type="entry name" value="LIM"/>
    <property type="match status" value="2"/>
</dbReference>
<keyword evidence="7" id="KW-0206">Cytoskeleton</keyword>
<keyword evidence="6" id="KW-0009">Actin-binding</keyword>